<gene>
    <name evidence="2" type="ORF">K0M31_014772</name>
</gene>
<evidence type="ECO:0000313" key="3">
    <source>
        <dbReference type="Proteomes" id="UP001177670"/>
    </source>
</evidence>
<keyword evidence="3" id="KW-1185">Reference proteome</keyword>
<protein>
    <submittedName>
        <fullName evidence="2">Uncharacterized protein</fullName>
    </submittedName>
</protein>
<evidence type="ECO:0000313" key="2">
    <source>
        <dbReference type="EMBL" id="KAK1118772.1"/>
    </source>
</evidence>
<sequence length="117" mass="12802">MRVEDKEGRDATRRDDAPATKRRNGVKRLPGIREMPPGDEEERGAKAEIKGRGKGGNDAVAVSREDGGERRGEEREREGNRDDVPAGFIEETPESSRGGISWPLKRSAVLFASAEAT</sequence>
<name>A0AA40FH68_9HYME</name>
<organism evidence="2 3">
    <name type="scientific">Melipona bicolor</name>
    <dbReference type="NCBI Taxonomy" id="60889"/>
    <lineage>
        <taxon>Eukaryota</taxon>
        <taxon>Metazoa</taxon>
        <taxon>Ecdysozoa</taxon>
        <taxon>Arthropoda</taxon>
        <taxon>Hexapoda</taxon>
        <taxon>Insecta</taxon>
        <taxon>Pterygota</taxon>
        <taxon>Neoptera</taxon>
        <taxon>Endopterygota</taxon>
        <taxon>Hymenoptera</taxon>
        <taxon>Apocrita</taxon>
        <taxon>Aculeata</taxon>
        <taxon>Apoidea</taxon>
        <taxon>Anthophila</taxon>
        <taxon>Apidae</taxon>
        <taxon>Melipona</taxon>
    </lineage>
</organism>
<dbReference type="Proteomes" id="UP001177670">
    <property type="component" value="Unassembled WGS sequence"/>
</dbReference>
<accession>A0AA40FH68</accession>
<evidence type="ECO:0000256" key="1">
    <source>
        <dbReference type="SAM" id="MobiDB-lite"/>
    </source>
</evidence>
<feature type="compositionally biased region" description="Basic and acidic residues" evidence="1">
    <location>
        <begin position="1"/>
        <end position="19"/>
    </location>
</feature>
<reference evidence="2" key="1">
    <citation type="submission" date="2021-10" db="EMBL/GenBank/DDBJ databases">
        <title>Melipona bicolor Genome sequencing and assembly.</title>
        <authorList>
            <person name="Araujo N.S."/>
            <person name="Arias M.C."/>
        </authorList>
    </citation>
    <scope>NUCLEOTIDE SEQUENCE</scope>
    <source>
        <strain evidence="2">USP_2M_L1-L4_2017</strain>
        <tissue evidence="2">Whole body</tissue>
    </source>
</reference>
<dbReference type="EMBL" id="JAHYIQ010000041">
    <property type="protein sequence ID" value="KAK1118772.1"/>
    <property type="molecule type" value="Genomic_DNA"/>
</dbReference>
<feature type="compositionally biased region" description="Basic and acidic residues" evidence="1">
    <location>
        <begin position="63"/>
        <end position="84"/>
    </location>
</feature>
<comment type="caution">
    <text evidence="2">The sequence shown here is derived from an EMBL/GenBank/DDBJ whole genome shotgun (WGS) entry which is preliminary data.</text>
</comment>
<feature type="region of interest" description="Disordered" evidence="1">
    <location>
        <begin position="1"/>
        <end position="101"/>
    </location>
</feature>
<dbReference type="AlphaFoldDB" id="A0AA40FH68"/>
<proteinExistence type="predicted"/>